<dbReference type="AlphaFoldDB" id="A0A9P6DC17"/>
<reference evidence="2" key="1">
    <citation type="submission" date="2020-11" db="EMBL/GenBank/DDBJ databases">
        <authorList>
            <consortium name="DOE Joint Genome Institute"/>
            <person name="Ahrendt S."/>
            <person name="Riley R."/>
            <person name="Andreopoulos W."/>
            <person name="Labutti K."/>
            <person name="Pangilinan J."/>
            <person name="Ruiz-Duenas F.J."/>
            <person name="Barrasa J.M."/>
            <person name="Sanchez-Garcia M."/>
            <person name="Camarero S."/>
            <person name="Miyauchi S."/>
            <person name="Serrano A."/>
            <person name="Linde D."/>
            <person name="Babiker R."/>
            <person name="Drula E."/>
            <person name="Ayuso-Fernandez I."/>
            <person name="Pacheco R."/>
            <person name="Padilla G."/>
            <person name="Ferreira P."/>
            <person name="Barriuso J."/>
            <person name="Kellner H."/>
            <person name="Castanera R."/>
            <person name="Alfaro M."/>
            <person name="Ramirez L."/>
            <person name="Pisabarro A.G."/>
            <person name="Kuo A."/>
            <person name="Tritt A."/>
            <person name="Lipzen A."/>
            <person name="He G."/>
            <person name="Yan M."/>
            <person name="Ng V."/>
            <person name="Cullen D."/>
            <person name="Martin F."/>
            <person name="Rosso M.-N."/>
            <person name="Henrissat B."/>
            <person name="Hibbett D."/>
            <person name="Martinez A.T."/>
            <person name="Grigoriev I.V."/>
        </authorList>
    </citation>
    <scope>NUCLEOTIDE SEQUENCE</scope>
    <source>
        <strain evidence="2">ATCC 90797</strain>
    </source>
</reference>
<dbReference type="Proteomes" id="UP000807025">
    <property type="component" value="Unassembled WGS sequence"/>
</dbReference>
<keyword evidence="3" id="KW-1185">Reference proteome</keyword>
<name>A0A9P6DC17_PLEER</name>
<proteinExistence type="predicted"/>
<protein>
    <submittedName>
        <fullName evidence="2">Uncharacterized protein</fullName>
    </submittedName>
</protein>
<organism evidence="2 3">
    <name type="scientific">Pleurotus eryngii</name>
    <name type="common">Boletus of the steppes</name>
    <dbReference type="NCBI Taxonomy" id="5323"/>
    <lineage>
        <taxon>Eukaryota</taxon>
        <taxon>Fungi</taxon>
        <taxon>Dikarya</taxon>
        <taxon>Basidiomycota</taxon>
        <taxon>Agaricomycotina</taxon>
        <taxon>Agaricomycetes</taxon>
        <taxon>Agaricomycetidae</taxon>
        <taxon>Agaricales</taxon>
        <taxon>Pleurotineae</taxon>
        <taxon>Pleurotaceae</taxon>
        <taxon>Pleurotus</taxon>
    </lineage>
</organism>
<evidence type="ECO:0000313" key="3">
    <source>
        <dbReference type="Proteomes" id="UP000807025"/>
    </source>
</evidence>
<evidence type="ECO:0000256" key="1">
    <source>
        <dbReference type="SAM" id="MobiDB-lite"/>
    </source>
</evidence>
<dbReference type="EMBL" id="MU154524">
    <property type="protein sequence ID" value="KAF9501096.1"/>
    <property type="molecule type" value="Genomic_DNA"/>
</dbReference>
<gene>
    <name evidence="2" type="ORF">BDN71DRAFT_1501386</name>
</gene>
<sequence length="116" mass="12654">MRANIFGDTLSDTMVPSKCKRPKDGTLDSESELDSSEDELENEANESEAETDTSEVEDEWIVSFSYGITTGDDVDLSSPILRGVFAEFEPPSAPCKVVVPSQQAGSLKKQADWGFN</sequence>
<evidence type="ECO:0000313" key="2">
    <source>
        <dbReference type="EMBL" id="KAF9501096.1"/>
    </source>
</evidence>
<accession>A0A9P6DC17</accession>
<feature type="region of interest" description="Disordered" evidence="1">
    <location>
        <begin position="1"/>
        <end position="58"/>
    </location>
</feature>
<feature type="compositionally biased region" description="Acidic residues" evidence="1">
    <location>
        <begin position="27"/>
        <end position="58"/>
    </location>
</feature>
<comment type="caution">
    <text evidence="2">The sequence shown here is derived from an EMBL/GenBank/DDBJ whole genome shotgun (WGS) entry which is preliminary data.</text>
</comment>